<feature type="region of interest" description="Disordered" evidence="1">
    <location>
        <begin position="589"/>
        <end position="615"/>
    </location>
</feature>
<dbReference type="Pfam" id="PF12422">
    <property type="entry name" value="Condensin2nSMC"/>
    <property type="match status" value="1"/>
</dbReference>
<dbReference type="EMBL" id="JARQWQ010000132">
    <property type="protein sequence ID" value="KAK2549067.1"/>
    <property type="molecule type" value="Genomic_DNA"/>
</dbReference>
<dbReference type="InterPro" id="IPR024741">
    <property type="entry name" value="Condensin2_G2"/>
</dbReference>
<proteinExistence type="predicted"/>
<dbReference type="InterPro" id="IPR016024">
    <property type="entry name" value="ARM-type_fold"/>
</dbReference>
<dbReference type="SUPFAM" id="SSF48371">
    <property type="entry name" value="ARM repeat"/>
    <property type="match status" value="1"/>
</dbReference>
<accession>A0AAD9PU02</accession>
<dbReference type="PANTHER" id="PTHR16199">
    <property type="entry name" value="CONDENSIN-2 COMPLEX SUBUNIT G2"/>
    <property type="match status" value="1"/>
</dbReference>
<comment type="caution">
    <text evidence="2">The sequence shown here is derived from an EMBL/GenBank/DDBJ whole genome shotgun (WGS) entry which is preliminary data.</text>
</comment>
<dbReference type="Gene3D" id="1.25.10.10">
    <property type="entry name" value="Leucine-rich Repeat Variant"/>
    <property type="match status" value="1"/>
</dbReference>
<dbReference type="GO" id="GO:0000796">
    <property type="term" value="C:condensin complex"/>
    <property type="evidence" value="ECO:0007669"/>
    <property type="project" value="TreeGrafter"/>
</dbReference>
<dbReference type="AlphaFoldDB" id="A0AAD9PU02"/>
<dbReference type="Proteomes" id="UP001249851">
    <property type="component" value="Unassembled WGS sequence"/>
</dbReference>
<protein>
    <submittedName>
        <fullName evidence="2">Condensin-2 complex subunit G2</fullName>
    </submittedName>
</protein>
<reference evidence="2" key="1">
    <citation type="journal article" date="2023" name="G3 (Bethesda)">
        <title>Whole genome assembly and annotation of the endangered Caribbean coral Acropora cervicornis.</title>
        <authorList>
            <person name="Selwyn J.D."/>
            <person name="Vollmer S.V."/>
        </authorList>
    </citation>
    <scope>NUCLEOTIDE SEQUENCE</scope>
    <source>
        <strain evidence="2">K2</strain>
    </source>
</reference>
<reference evidence="2" key="2">
    <citation type="journal article" date="2023" name="Science">
        <title>Genomic signatures of disease resistance in endangered staghorn corals.</title>
        <authorList>
            <person name="Vollmer S.V."/>
            <person name="Selwyn J.D."/>
            <person name="Despard B.A."/>
            <person name="Roesel C.L."/>
        </authorList>
    </citation>
    <scope>NUCLEOTIDE SEQUENCE</scope>
    <source>
        <strain evidence="2">K2</strain>
    </source>
</reference>
<gene>
    <name evidence="2" type="ORF">P5673_030565</name>
</gene>
<name>A0AAD9PU02_ACRCE</name>
<dbReference type="GO" id="GO:0000070">
    <property type="term" value="P:mitotic sister chromatid segregation"/>
    <property type="evidence" value="ECO:0007669"/>
    <property type="project" value="TreeGrafter"/>
</dbReference>
<evidence type="ECO:0000256" key="1">
    <source>
        <dbReference type="SAM" id="MobiDB-lite"/>
    </source>
</evidence>
<keyword evidence="3" id="KW-1185">Reference proteome</keyword>
<dbReference type="PANTHER" id="PTHR16199:SF4">
    <property type="entry name" value="CONDENSIN-2 COMPLEX SUBUNIT G2"/>
    <property type="match status" value="1"/>
</dbReference>
<sequence length="1168" mass="129585">MATNLREDFLKSVKEDSPAAFLRLIEQHNSRNESFDVGELLQTLPKKDHESLWTGLRDMTQRLILANPLSSQGNVDLQDEHQSCQWSALLSFLEGVTTVALCALATAEKTAQSPASFLETAIILHGLLMLLPEEAKALQNNISQLCELWIVSDLSGKEELVTNTVPFVIIRSLGRGTASDVKCVWSLRQCLLVIDLEDNSSASLKQVLHQCMIHPMYLKLEEGRRFLSFLFGLNPELSKEFHKTIKNQIPYCAVNSLRLYGEVYFRAWRVASGVYLKVLEENCIQDLMYCAVHAQRTGTQSMASRLRKVLEYFHKQKKQRGVDEALLRLYQPIIWRAFKAANPMVRANAAALLTDTFPLQNPDAGNEEIDALLQTQFDILKNLLEDPCPTVRATAIHGVCRVTGVFWELIPAHVIKMFLTTLITELAFDTSSSAVRVTVFQGLKVLLDNRLSHPLLKTLLVHLQDLVHDSSEKVRIAFLDVLLFVKGLKAIKFWNIVPLEQLLCQLEVEQSASVTRRLVKLLVNSFHPTSKGPDIQVSRCLALWKSNPVASRKFYQYVHLHSTLSATGKFMLFLCQYLVKFAKREGDENTQSFESEDNEESISSAEDKENAENLEDNSDACDVEVIAGLVETIAICWGGIKDKLDQNANEATKTKLVEKFSKALPRLFGSITHPRVQGACLVIAGFLPSSALPAFSAKCLSSLFSLPATALSTEYGPLLNCLCAWNQVTEVIQLIEERISAGMSGTSKSSRMEEGKKRKKKSVTFQLPLENKHTLSLSFLSWLMSEPTCRTAVQERSDKLRQIAVSLRLIMATIESRLASSESPLASLSPSDEEFFQKAFQAYCLIEIHLHHMEKNEEHGGAMVALEYVLVWADRVLLPAMNGNLPVPLIKSGNTSKRLHDESQKSSCLIEDLVKIILTCLSETTLLGIAQEKFYNQAAVFTTSLANLGHKAAEFLPQLAKLVYQVAHSILFSDVCATNVHLRGGPVTIILQNMLKILSSCDTPEVDVLPQALQAVRPALSEVLLLIEVWKRRSGANLSLMSPLLSAVVTNIKQQISTAGEETSEDALPMVAAFLVKLITSSQALLRSFMSELKKQVLSGELSGAVDTKASVARLLAALHGFADASIIKTCALHIAERRNGSDAQTSADVKEAQAVIQKMLVKLEIVV</sequence>
<evidence type="ECO:0000313" key="2">
    <source>
        <dbReference type="EMBL" id="KAK2549067.1"/>
    </source>
</evidence>
<evidence type="ECO:0000313" key="3">
    <source>
        <dbReference type="Proteomes" id="UP001249851"/>
    </source>
</evidence>
<organism evidence="2 3">
    <name type="scientific">Acropora cervicornis</name>
    <name type="common">Staghorn coral</name>
    <dbReference type="NCBI Taxonomy" id="6130"/>
    <lineage>
        <taxon>Eukaryota</taxon>
        <taxon>Metazoa</taxon>
        <taxon>Cnidaria</taxon>
        <taxon>Anthozoa</taxon>
        <taxon>Hexacorallia</taxon>
        <taxon>Scleractinia</taxon>
        <taxon>Astrocoeniina</taxon>
        <taxon>Acroporidae</taxon>
        <taxon>Acropora</taxon>
    </lineage>
</organism>
<dbReference type="GO" id="GO:0005634">
    <property type="term" value="C:nucleus"/>
    <property type="evidence" value="ECO:0007669"/>
    <property type="project" value="InterPro"/>
</dbReference>
<dbReference type="InterPro" id="IPR011989">
    <property type="entry name" value="ARM-like"/>
</dbReference>